<evidence type="ECO:0000256" key="1">
    <source>
        <dbReference type="ARBA" id="ARBA00023002"/>
    </source>
</evidence>
<dbReference type="PRINTS" id="PR00069">
    <property type="entry name" value="ALDKETRDTASE"/>
</dbReference>
<gene>
    <name evidence="3" type="ORF">A3B40_01800</name>
</gene>
<dbReference type="InterPro" id="IPR050523">
    <property type="entry name" value="AKR_Detox_Biosynth"/>
</dbReference>
<dbReference type="Proteomes" id="UP000178040">
    <property type="component" value="Unassembled WGS sequence"/>
</dbReference>
<dbReference type="SUPFAM" id="SSF51430">
    <property type="entry name" value="NAD(P)-linked oxidoreductase"/>
    <property type="match status" value="1"/>
</dbReference>
<reference evidence="3 4" key="1">
    <citation type="journal article" date="2016" name="Nat. Commun.">
        <title>Thousands of microbial genomes shed light on interconnected biogeochemical processes in an aquifer system.</title>
        <authorList>
            <person name="Anantharaman K."/>
            <person name="Brown C.T."/>
            <person name="Hug L.A."/>
            <person name="Sharon I."/>
            <person name="Castelle C.J."/>
            <person name="Probst A.J."/>
            <person name="Thomas B.C."/>
            <person name="Singh A."/>
            <person name="Wilkins M.J."/>
            <person name="Karaoz U."/>
            <person name="Brodie E.L."/>
            <person name="Williams K.H."/>
            <person name="Hubbard S.S."/>
            <person name="Banfield J.F."/>
        </authorList>
    </citation>
    <scope>NUCLEOTIDE SEQUENCE [LARGE SCALE GENOMIC DNA]</scope>
</reference>
<name>A0A1F7IME0_9BACT</name>
<sequence length="318" mass="36283">MHNRVGLGTFPLASVFNPISTGEAEKLVNKFIDSGGYYIDTAPLYGNGVVEKLLGRVLKTIPRDKYFLVTKTVKHVDEKGGLFKSGRYDDVVKQIDNSLSRLKMDYVDVLMVHSPDANVPIDETLKALEKLQKDGKVKELAVSNVNLEELKKYNKTGKIKYVQNRYSLINRSLSPELEKYLLDNKIFLIPYHLLEIGLLTGLAFENFKLRKGDFRGELPYWNEENQKVIFEWVRNSLSPIAKKLGITIGQLSISWALHRPFIDFIIVGTTKPEFLKINLKANSIRLGEEDLQRIEISYNGLEALIKSKYGKSIREFRG</sequence>
<dbReference type="PANTHER" id="PTHR43364:SF4">
    <property type="entry name" value="NAD(P)-LINKED OXIDOREDUCTASE SUPERFAMILY PROTEIN"/>
    <property type="match status" value="1"/>
</dbReference>
<dbReference type="PANTHER" id="PTHR43364">
    <property type="entry name" value="NADH-SPECIFIC METHYLGLYOXAL REDUCTASE-RELATED"/>
    <property type="match status" value="1"/>
</dbReference>
<evidence type="ECO:0000313" key="4">
    <source>
        <dbReference type="Proteomes" id="UP000178040"/>
    </source>
</evidence>
<dbReference type="InterPro" id="IPR036812">
    <property type="entry name" value="NAD(P)_OxRdtase_dom_sf"/>
</dbReference>
<comment type="caution">
    <text evidence="3">The sequence shown here is derived from an EMBL/GenBank/DDBJ whole genome shotgun (WGS) entry which is preliminary data.</text>
</comment>
<dbReference type="GO" id="GO:0016491">
    <property type="term" value="F:oxidoreductase activity"/>
    <property type="evidence" value="ECO:0007669"/>
    <property type="project" value="UniProtKB-KW"/>
</dbReference>
<feature type="domain" description="NADP-dependent oxidoreductase" evidence="2">
    <location>
        <begin position="5"/>
        <end position="296"/>
    </location>
</feature>
<feature type="non-terminal residue" evidence="3">
    <location>
        <position position="318"/>
    </location>
</feature>
<dbReference type="Pfam" id="PF00248">
    <property type="entry name" value="Aldo_ket_red"/>
    <property type="match status" value="1"/>
</dbReference>
<protein>
    <recommendedName>
        <fullName evidence="2">NADP-dependent oxidoreductase domain-containing protein</fullName>
    </recommendedName>
</protein>
<accession>A0A1F7IME0</accession>
<organism evidence="3 4">
    <name type="scientific">Candidatus Roizmanbacteria bacterium RIFCSPLOWO2_01_FULL_37_16</name>
    <dbReference type="NCBI Taxonomy" id="1802058"/>
    <lineage>
        <taxon>Bacteria</taxon>
        <taxon>Candidatus Roizmaniibacteriota</taxon>
    </lineage>
</organism>
<dbReference type="Gene3D" id="3.20.20.100">
    <property type="entry name" value="NADP-dependent oxidoreductase domain"/>
    <property type="match status" value="1"/>
</dbReference>
<evidence type="ECO:0000259" key="2">
    <source>
        <dbReference type="Pfam" id="PF00248"/>
    </source>
</evidence>
<proteinExistence type="predicted"/>
<dbReference type="InterPro" id="IPR020471">
    <property type="entry name" value="AKR"/>
</dbReference>
<dbReference type="EMBL" id="MGAI01000027">
    <property type="protein sequence ID" value="OGK44502.1"/>
    <property type="molecule type" value="Genomic_DNA"/>
</dbReference>
<keyword evidence="1" id="KW-0560">Oxidoreductase</keyword>
<dbReference type="AlphaFoldDB" id="A0A1F7IME0"/>
<dbReference type="InterPro" id="IPR023210">
    <property type="entry name" value="NADP_OxRdtase_dom"/>
</dbReference>
<evidence type="ECO:0000313" key="3">
    <source>
        <dbReference type="EMBL" id="OGK44502.1"/>
    </source>
</evidence>
<dbReference type="GO" id="GO:0005829">
    <property type="term" value="C:cytosol"/>
    <property type="evidence" value="ECO:0007669"/>
    <property type="project" value="TreeGrafter"/>
</dbReference>